<comment type="caution">
    <text evidence="2">The sequence shown here is derived from an EMBL/GenBank/DDBJ whole genome shotgun (WGS) entry which is preliminary data.</text>
</comment>
<feature type="compositionally biased region" description="Basic and acidic residues" evidence="1">
    <location>
        <begin position="1"/>
        <end position="23"/>
    </location>
</feature>
<name>A0A6I4SYU5_9SPHN</name>
<reference evidence="2 3" key="1">
    <citation type="submission" date="2019-12" db="EMBL/GenBank/DDBJ databases">
        <title>Genomic-based taxomic classification of the family Erythrobacteraceae.</title>
        <authorList>
            <person name="Xu L."/>
        </authorList>
    </citation>
    <scope>NUCLEOTIDE SEQUENCE [LARGE SCALE GENOMIC DNA]</scope>
    <source>
        <strain evidence="2 3">MCCC 1K01500</strain>
    </source>
</reference>
<dbReference type="Proteomes" id="UP000433652">
    <property type="component" value="Unassembled WGS sequence"/>
</dbReference>
<evidence type="ECO:0000313" key="3">
    <source>
        <dbReference type="Proteomes" id="UP000433652"/>
    </source>
</evidence>
<gene>
    <name evidence="2" type="ORF">GRI89_07795</name>
</gene>
<keyword evidence="3" id="KW-1185">Reference proteome</keyword>
<proteinExistence type="predicted"/>
<protein>
    <submittedName>
        <fullName evidence="2">Uncharacterized protein</fullName>
    </submittedName>
</protein>
<organism evidence="2 3">
    <name type="scientific">Croceibacterium salegens</name>
    <dbReference type="NCBI Taxonomy" id="1737568"/>
    <lineage>
        <taxon>Bacteria</taxon>
        <taxon>Pseudomonadati</taxon>
        <taxon>Pseudomonadota</taxon>
        <taxon>Alphaproteobacteria</taxon>
        <taxon>Sphingomonadales</taxon>
        <taxon>Erythrobacteraceae</taxon>
        <taxon>Croceibacterium</taxon>
    </lineage>
</organism>
<sequence>MGKDQQAKGEETPSEIIETHGGETVEAGEPPADLPIDDSALPAPTRPAQTAHGWRWFAVEYTVVALGVLTALGLDQAVEDYHARSELAETRAVIELDLRQATASEAMVERSTQCRERQFAVLAAAVGKGDLARANELMGKARIFSALPVSDAVWTTALASGVTYGLSPEERNSYNGAYFLARQQSDFQVEFFRSQARFEGLVGSELSASPDAPGRALGELVEMQAIAANSRGVMMELRRNAENVLGKADIEPEAWQIAFVAECEAAADAMNGTEPAT</sequence>
<dbReference type="EMBL" id="WTYM01000033">
    <property type="protein sequence ID" value="MXO59442.1"/>
    <property type="molecule type" value="Genomic_DNA"/>
</dbReference>
<accession>A0A6I4SYU5</accession>
<evidence type="ECO:0000313" key="2">
    <source>
        <dbReference type="EMBL" id="MXO59442.1"/>
    </source>
</evidence>
<dbReference type="AlphaFoldDB" id="A0A6I4SYU5"/>
<feature type="region of interest" description="Disordered" evidence="1">
    <location>
        <begin position="1"/>
        <end position="47"/>
    </location>
</feature>
<evidence type="ECO:0000256" key="1">
    <source>
        <dbReference type="SAM" id="MobiDB-lite"/>
    </source>
</evidence>
<dbReference type="RefSeq" id="WP_235912859.1">
    <property type="nucleotide sequence ID" value="NZ_WTYM01000033.1"/>
</dbReference>